<sequence>MKVVFSAQARAEILGIGRHVAQDDPDAAERLVRRLIERCLSLDAAPRQGPVVARLRGHEIHRLVHGSHLIFYTVADAVRILRVVHGARSPRLLLKDLDPTA</sequence>
<name>A0ABW3ZCE8_9HYPH</name>
<dbReference type="InterPro" id="IPR035093">
    <property type="entry name" value="RelE/ParE_toxin_dom_sf"/>
</dbReference>
<keyword evidence="4" id="KW-1185">Reference proteome</keyword>
<dbReference type="PANTHER" id="PTHR33755:SF6">
    <property type="entry name" value="PLASMID STABILIZATION SYSTEM PROTEIN"/>
    <property type="match status" value="1"/>
</dbReference>
<proteinExistence type="inferred from homology"/>
<dbReference type="Gene3D" id="3.30.2310.20">
    <property type="entry name" value="RelE-like"/>
    <property type="match status" value="1"/>
</dbReference>
<gene>
    <name evidence="3" type="ORF">ACFQ4O_16965</name>
</gene>
<evidence type="ECO:0000256" key="2">
    <source>
        <dbReference type="ARBA" id="ARBA00022649"/>
    </source>
</evidence>
<evidence type="ECO:0000313" key="4">
    <source>
        <dbReference type="Proteomes" id="UP001597171"/>
    </source>
</evidence>
<reference evidence="4" key="1">
    <citation type="journal article" date="2019" name="Int. J. Syst. Evol. Microbiol.">
        <title>The Global Catalogue of Microorganisms (GCM) 10K type strain sequencing project: providing services to taxonomists for standard genome sequencing and annotation.</title>
        <authorList>
            <consortium name="The Broad Institute Genomics Platform"/>
            <consortium name="The Broad Institute Genome Sequencing Center for Infectious Disease"/>
            <person name="Wu L."/>
            <person name="Ma J."/>
        </authorList>
    </citation>
    <scope>NUCLEOTIDE SEQUENCE [LARGE SCALE GENOMIC DNA]</scope>
    <source>
        <strain evidence="4">CCUG 61696</strain>
    </source>
</reference>
<accession>A0ABW3ZCE8</accession>
<dbReference type="Proteomes" id="UP001597171">
    <property type="component" value="Unassembled WGS sequence"/>
</dbReference>
<keyword evidence="2" id="KW-1277">Toxin-antitoxin system</keyword>
<organism evidence="3 4">
    <name type="scientific">Methylopila musalis</name>
    <dbReference type="NCBI Taxonomy" id="1134781"/>
    <lineage>
        <taxon>Bacteria</taxon>
        <taxon>Pseudomonadati</taxon>
        <taxon>Pseudomonadota</taxon>
        <taxon>Alphaproteobacteria</taxon>
        <taxon>Hyphomicrobiales</taxon>
        <taxon>Methylopilaceae</taxon>
        <taxon>Methylopila</taxon>
    </lineage>
</organism>
<dbReference type="Pfam" id="PF05016">
    <property type="entry name" value="ParE_toxin"/>
    <property type="match status" value="1"/>
</dbReference>
<dbReference type="EMBL" id="JBHTMX010000300">
    <property type="protein sequence ID" value="MFD1333697.1"/>
    <property type="molecule type" value="Genomic_DNA"/>
</dbReference>
<dbReference type="InterPro" id="IPR051803">
    <property type="entry name" value="TA_system_RelE-like_toxin"/>
</dbReference>
<evidence type="ECO:0000256" key="1">
    <source>
        <dbReference type="ARBA" id="ARBA00006226"/>
    </source>
</evidence>
<comment type="caution">
    <text evidence="3">The sequence shown here is derived from an EMBL/GenBank/DDBJ whole genome shotgun (WGS) entry which is preliminary data.</text>
</comment>
<dbReference type="PANTHER" id="PTHR33755">
    <property type="entry name" value="TOXIN PARE1-RELATED"/>
    <property type="match status" value="1"/>
</dbReference>
<dbReference type="RefSeq" id="WP_378777476.1">
    <property type="nucleotide sequence ID" value="NZ_JBHTMX010000300.1"/>
</dbReference>
<comment type="similarity">
    <text evidence="1">Belongs to the RelE toxin family.</text>
</comment>
<dbReference type="InterPro" id="IPR007712">
    <property type="entry name" value="RelE/ParE_toxin"/>
</dbReference>
<evidence type="ECO:0000313" key="3">
    <source>
        <dbReference type="EMBL" id="MFD1333697.1"/>
    </source>
</evidence>
<protein>
    <submittedName>
        <fullName evidence="3">Type II toxin-antitoxin system RelE/ParE family toxin</fullName>
    </submittedName>
</protein>